<evidence type="ECO:0000313" key="2">
    <source>
        <dbReference type="EMBL" id="OAF59608.1"/>
    </source>
</evidence>
<dbReference type="Pfam" id="PF13917">
    <property type="entry name" value="zf-CCHC_3"/>
    <property type="match status" value="1"/>
</dbReference>
<organism evidence="2">
    <name type="scientific">Pseudogymnoascus destructans</name>
    <dbReference type="NCBI Taxonomy" id="655981"/>
    <lineage>
        <taxon>Eukaryota</taxon>
        <taxon>Fungi</taxon>
        <taxon>Dikarya</taxon>
        <taxon>Ascomycota</taxon>
        <taxon>Pezizomycotina</taxon>
        <taxon>Leotiomycetes</taxon>
        <taxon>Thelebolales</taxon>
        <taxon>Thelebolaceae</taxon>
        <taxon>Pseudogymnoascus</taxon>
    </lineage>
</organism>
<feature type="compositionally biased region" description="Basic and acidic residues" evidence="1">
    <location>
        <begin position="155"/>
        <end position="169"/>
    </location>
</feature>
<dbReference type="VEuPathDB" id="FungiDB:GMDG_02650"/>
<name>A0A177ABZ2_9PEZI</name>
<feature type="compositionally biased region" description="Low complexity" evidence="1">
    <location>
        <begin position="112"/>
        <end position="126"/>
    </location>
</feature>
<evidence type="ECO:0000256" key="1">
    <source>
        <dbReference type="SAM" id="MobiDB-lite"/>
    </source>
</evidence>
<gene>
    <name evidence="2" type="ORF">VC83_03686</name>
</gene>
<feature type="compositionally biased region" description="Basic and acidic residues" evidence="1">
    <location>
        <begin position="250"/>
        <end position="274"/>
    </location>
</feature>
<dbReference type="RefSeq" id="XP_024324891.1">
    <property type="nucleotide sequence ID" value="XM_024467329.1"/>
</dbReference>
<feature type="compositionally biased region" description="Low complexity" evidence="1">
    <location>
        <begin position="181"/>
        <end position="191"/>
    </location>
</feature>
<reference evidence="2" key="1">
    <citation type="submission" date="2016-03" db="EMBL/GenBank/DDBJ databases">
        <title>Updated assembly of Pseudogymnoascus destructans, the fungus causing white-nose syndrome of bats.</title>
        <authorList>
            <person name="Palmer J.M."/>
            <person name="Drees K.P."/>
            <person name="Foster J.T."/>
            <person name="Lindner D.L."/>
        </authorList>
    </citation>
    <scope>NUCLEOTIDE SEQUENCE [LARGE SCALE GENOMIC DNA]</scope>
    <source>
        <strain evidence="2">20631-21</strain>
    </source>
</reference>
<proteinExistence type="predicted"/>
<dbReference type="AlphaFoldDB" id="A0A177ABZ2"/>
<dbReference type="eggNOG" id="KOG3116">
    <property type="taxonomic scope" value="Eukaryota"/>
</dbReference>
<dbReference type="OrthoDB" id="437973at2759"/>
<dbReference type="GeneID" id="36286760"/>
<accession>A0A177ABZ2</accession>
<feature type="compositionally biased region" description="Basic and acidic residues" evidence="1">
    <location>
        <begin position="199"/>
        <end position="209"/>
    </location>
</feature>
<protein>
    <recommendedName>
        <fullName evidence="3">Zinc knuckle-domain-containing protein</fullName>
    </recommendedName>
</protein>
<feature type="compositionally biased region" description="Basic and acidic residues" evidence="1">
    <location>
        <begin position="75"/>
        <end position="109"/>
    </location>
</feature>
<dbReference type="Proteomes" id="UP000077154">
    <property type="component" value="Unassembled WGS sequence"/>
</dbReference>
<dbReference type="EMBL" id="KV441393">
    <property type="protein sequence ID" value="OAF59608.1"/>
    <property type="molecule type" value="Genomic_DNA"/>
</dbReference>
<feature type="compositionally biased region" description="Basic and acidic residues" evidence="1">
    <location>
        <begin position="229"/>
        <end position="242"/>
    </location>
</feature>
<sequence>MNSYRGSTIGAPSKATPSTLCQKCLKRGHYSYECKAVAQERPYVSRPSRTQQLFNPKLVPKLTNDAPQDLSGSKSKQDEQAAKTKLEEDRGRKRDRDSRDLDNQSEPKRLRSTSSRSSVSVSTVSTNAERSPPPSKDRKRDQRKRRRSSPGFQADEPRSSRAHGRKDEGDIPSGRGRRTSRSWSRGSYSSHSRSRSRSPRRDRLREKPLGRYSRSQTPPRQKRAHSPKRVGEQDQPPRRSMERTGPIDATGRRDAGQAREFNGRNDTRAYRENQAETAPPRRSRSPRNARLERSLSPFSQRVALTRALGR</sequence>
<evidence type="ECO:0008006" key="3">
    <source>
        <dbReference type="Google" id="ProtNLM"/>
    </source>
</evidence>
<feature type="region of interest" description="Disordered" evidence="1">
    <location>
        <begin position="39"/>
        <end position="310"/>
    </location>
</feature>